<comment type="caution">
    <text evidence="1">The sequence shown here is derived from an EMBL/GenBank/DDBJ whole genome shotgun (WGS) entry which is preliminary data.</text>
</comment>
<organism evidence="1 2">
    <name type="scientific">Methanorbis rubei</name>
    <dbReference type="NCBI Taxonomy" id="3028300"/>
    <lineage>
        <taxon>Archaea</taxon>
        <taxon>Methanobacteriati</taxon>
        <taxon>Methanobacteriota</taxon>
        <taxon>Stenosarchaea group</taxon>
        <taxon>Methanomicrobia</taxon>
        <taxon>Methanomicrobiales</taxon>
        <taxon>Methanocorpusculaceae</taxon>
        <taxon>Methanorbis</taxon>
    </lineage>
</organism>
<protein>
    <recommendedName>
        <fullName evidence="3">DUF541 domain-containing protein</fullName>
    </recommendedName>
</protein>
<dbReference type="Pfam" id="PF04402">
    <property type="entry name" value="SIMPL"/>
    <property type="match status" value="1"/>
</dbReference>
<accession>A0AAE4MFT4</accession>
<evidence type="ECO:0008006" key="3">
    <source>
        <dbReference type="Google" id="ProtNLM"/>
    </source>
</evidence>
<evidence type="ECO:0000313" key="1">
    <source>
        <dbReference type="EMBL" id="MDV0443371.1"/>
    </source>
</evidence>
<dbReference type="PANTHER" id="PTHR34387:SF2">
    <property type="entry name" value="SLR1258 PROTEIN"/>
    <property type="match status" value="1"/>
</dbReference>
<evidence type="ECO:0000313" key="2">
    <source>
        <dbReference type="Proteomes" id="UP001283212"/>
    </source>
</evidence>
<dbReference type="EMBL" id="JAWDKB010000003">
    <property type="protein sequence ID" value="MDV0443371.1"/>
    <property type="molecule type" value="Genomic_DNA"/>
</dbReference>
<dbReference type="AlphaFoldDB" id="A0AAE4MFT4"/>
<gene>
    <name evidence="1" type="ORF">McpCs1_07440</name>
</gene>
<dbReference type="Gene3D" id="3.30.110.170">
    <property type="entry name" value="Protein of unknown function (DUF541), domain 1"/>
    <property type="match status" value="1"/>
</dbReference>
<dbReference type="RefSeq" id="WP_338095899.1">
    <property type="nucleotide sequence ID" value="NZ_JAWDKB010000003.1"/>
</dbReference>
<proteinExistence type="predicted"/>
<dbReference type="Proteomes" id="UP001283212">
    <property type="component" value="Unassembled WGS sequence"/>
</dbReference>
<dbReference type="Gene3D" id="3.30.70.2970">
    <property type="entry name" value="Protein of unknown function (DUF541), domain 2"/>
    <property type="match status" value="1"/>
</dbReference>
<dbReference type="GO" id="GO:0006974">
    <property type="term" value="P:DNA damage response"/>
    <property type="evidence" value="ECO:0007669"/>
    <property type="project" value="TreeGrafter"/>
</dbReference>
<dbReference type="PANTHER" id="PTHR34387">
    <property type="entry name" value="SLR1258 PROTEIN"/>
    <property type="match status" value="1"/>
</dbReference>
<dbReference type="InterPro" id="IPR007497">
    <property type="entry name" value="SIMPL/DUF541"/>
</dbReference>
<name>A0AAE4MFT4_9EURY</name>
<sequence>MKKITIAVLLLFAVFALCAIPAAAETSPTDRVILTSGYGESVTTPDKVTISFSVQTTDPDVKVAQQQNAQASSAVIAALKSAGIAEKDLKTTGYNIYSYVIGEYNPGKWPNGTEVYQVTNTIQMTSYDVSKAGDYIDAAVAAGANSVSSLQFGLSNEKQITERNNALISAVKSSRADADAVASALNVRIISTGTVQIDQSRYSVSYPTTYEMATMAKDSMAGSAQTQIQSGELKTTATVSIAYTY</sequence>
<keyword evidence="2" id="KW-1185">Reference proteome</keyword>
<dbReference type="InterPro" id="IPR052022">
    <property type="entry name" value="26kDa_periplasmic_antigen"/>
</dbReference>
<reference evidence="1 2" key="1">
    <citation type="submission" date="2023-06" db="EMBL/GenBank/DDBJ databases">
        <title>Genome sequence of Methancorpusculaceae sp. Cs1.</title>
        <authorList>
            <person name="Protasov E."/>
            <person name="Platt K."/>
            <person name="Poehlein A."/>
            <person name="Daniel R."/>
            <person name="Brune A."/>
        </authorList>
    </citation>
    <scope>NUCLEOTIDE SEQUENCE [LARGE SCALE GENOMIC DNA]</scope>
    <source>
        <strain evidence="1 2">Cs1</strain>
    </source>
</reference>